<sequence length="72" mass="7902">MLNSRPYQSKPSTNDSEPQPCPKCGSKPEVTKAGSNRCWVQCSKFGKNGNCSAISQQGTTKKEAIVLWNKLK</sequence>
<evidence type="ECO:0008006" key="4">
    <source>
        <dbReference type="Google" id="ProtNLM"/>
    </source>
</evidence>
<reference evidence="2 3" key="1">
    <citation type="submission" date="2018-01" db="EMBL/GenBank/DDBJ databases">
        <title>Genome sequence of Iodobacter sp. strain PCH194 isolated from Indian Trans-Himalaya.</title>
        <authorList>
            <person name="Kumar V."/>
            <person name="Thakur V."/>
            <person name="Kumar S."/>
            <person name="Singh D."/>
        </authorList>
    </citation>
    <scope>NUCLEOTIDE SEQUENCE [LARGE SCALE GENOMIC DNA]</scope>
    <source>
        <strain evidence="2 3">PCH194</strain>
    </source>
</reference>
<gene>
    <name evidence="2" type="ORF">C1H71_19915</name>
</gene>
<evidence type="ECO:0000256" key="1">
    <source>
        <dbReference type="SAM" id="MobiDB-lite"/>
    </source>
</evidence>
<protein>
    <recommendedName>
        <fullName evidence="4">Restriction alleviation protein, Lar family</fullName>
    </recommendedName>
</protein>
<dbReference type="Proteomes" id="UP000515917">
    <property type="component" value="Chromosome"/>
</dbReference>
<evidence type="ECO:0000313" key="2">
    <source>
        <dbReference type="EMBL" id="QBC45566.1"/>
    </source>
</evidence>
<feature type="compositionally biased region" description="Polar residues" evidence="1">
    <location>
        <begin position="1"/>
        <end position="17"/>
    </location>
</feature>
<name>A0A7G3GE19_9NEIS</name>
<dbReference type="AlphaFoldDB" id="A0A7G3GE19"/>
<proteinExistence type="predicted"/>
<feature type="region of interest" description="Disordered" evidence="1">
    <location>
        <begin position="1"/>
        <end position="34"/>
    </location>
</feature>
<dbReference type="EMBL" id="CP025781">
    <property type="protein sequence ID" value="QBC45566.1"/>
    <property type="molecule type" value="Genomic_DNA"/>
</dbReference>
<evidence type="ECO:0000313" key="3">
    <source>
        <dbReference type="Proteomes" id="UP000515917"/>
    </source>
</evidence>
<dbReference type="Pfam" id="PF14354">
    <property type="entry name" value="Lar_restr_allev"/>
    <property type="match status" value="1"/>
</dbReference>
<organism evidence="2 3">
    <name type="scientific">Iodobacter fluviatilis</name>
    <dbReference type="NCBI Taxonomy" id="537"/>
    <lineage>
        <taxon>Bacteria</taxon>
        <taxon>Pseudomonadati</taxon>
        <taxon>Pseudomonadota</taxon>
        <taxon>Betaproteobacteria</taxon>
        <taxon>Neisseriales</taxon>
        <taxon>Chitinibacteraceae</taxon>
        <taxon>Iodobacter</taxon>
    </lineage>
</organism>
<dbReference type="KEGG" id="ifl:C1H71_19915"/>
<keyword evidence="3" id="KW-1185">Reference proteome</keyword>
<accession>A0A7G3GE19</accession>
<dbReference type="RefSeq" id="WP_130108070.1">
    <property type="nucleotide sequence ID" value="NZ_CP025781.1"/>
</dbReference>